<evidence type="ECO:0000259" key="1">
    <source>
        <dbReference type="Pfam" id="PF02371"/>
    </source>
</evidence>
<dbReference type="InterPro" id="IPR003346">
    <property type="entry name" value="Transposase_20"/>
</dbReference>
<dbReference type="OrthoDB" id="149421at2"/>
<evidence type="ECO:0000313" key="2">
    <source>
        <dbReference type="EMBL" id="QBD77226.1"/>
    </source>
</evidence>
<sequence length="171" mass="19230">MASGHCRRRSSLRSSAPLPTLTGPIQLKSYCGWVPAIAQSGTSLDRAHLSPRGARLLKSIIYMAVWKAIRLDCEWARLYERLVPIKCRYDEKRGTYVGWGRVIGRIAGQVLSVVIYTLLKNDQEVLSWLASNAVAPEPALYDPEIHHKHRAGQYQAPVVGRPYKLMELPHS</sequence>
<dbReference type="GO" id="GO:0006313">
    <property type="term" value="P:DNA transposition"/>
    <property type="evidence" value="ECO:0007669"/>
    <property type="project" value="InterPro"/>
</dbReference>
<feature type="domain" description="Transposase IS116/IS110/IS902 C-terminal" evidence="1">
    <location>
        <begin position="26"/>
        <end position="79"/>
    </location>
</feature>
<dbReference type="GO" id="GO:0003677">
    <property type="term" value="F:DNA binding"/>
    <property type="evidence" value="ECO:0007669"/>
    <property type="project" value="InterPro"/>
</dbReference>
<evidence type="ECO:0000313" key="3">
    <source>
        <dbReference type="Proteomes" id="UP000290365"/>
    </source>
</evidence>
<dbReference type="Proteomes" id="UP000290365">
    <property type="component" value="Chromosome"/>
</dbReference>
<accession>A0A4P6JR19</accession>
<dbReference type="KEGG" id="kbs:EPA93_14965"/>
<dbReference type="Pfam" id="PF02371">
    <property type="entry name" value="Transposase_20"/>
    <property type="match status" value="1"/>
</dbReference>
<dbReference type="EMBL" id="CP035758">
    <property type="protein sequence ID" value="QBD77226.1"/>
    <property type="molecule type" value="Genomic_DNA"/>
</dbReference>
<keyword evidence="3" id="KW-1185">Reference proteome</keyword>
<organism evidence="2 3">
    <name type="scientific">Ktedonosporobacter rubrisoli</name>
    <dbReference type="NCBI Taxonomy" id="2509675"/>
    <lineage>
        <taxon>Bacteria</taxon>
        <taxon>Bacillati</taxon>
        <taxon>Chloroflexota</taxon>
        <taxon>Ktedonobacteria</taxon>
        <taxon>Ktedonobacterales</taxon>
        <taxon>Ktedonosporobacteraceae</taxon>
        <taxon>Ktedonosporobacter</taxon>
    </lineage>
</organism>
<dbReference type="GO" id="GO:0004803">
    <property type="term" value="F:transposase activity"/>
    <property type="evidence" value="ECO:0007669"/>
    <property type="project" value="InterPro"/>
</dbReference>
<dbReference type="AlphaFoldDB" id="A0A4P6JR19"/>
<gene>
    <name evidence="2" type="ORF">EPA93_14965</name>
</gene>
<name>A0A4P6JR19_KTERU</name>
<protein>
    <submittedName>
        <fullName evidence="2">IS110 family transposase</fullName>
    </submittedName>
</protein>
<reference evidence="2 3" key="1">
    <citation type="submission" date="2019-01" db="EMBL/GenBank/DDBJ databases">
        <title>Ktedonosporobacter rubrisoli SCAWS-G2.</title>
        <authorList>
            <person name="Huang Y."/>
            <person name="Yan B."/>
        </authorList>
    </citation>
    <scope>NUCLEOTIDE SEQUENCE [LARGE SCALE GENOMIC DNA]</scope>
    <source>
        <strain evidence="2 3">SCAWS-G2</strain>
    </source>
</reference>
<proteinExistence type="predicted"/>